<name>A0ABW0T8X3_9HYPH</name>
<dbReference type="Pfam" id="PF03992">
    <property type="entry name" value="ABM"/>
    <property type="match status" value="1"/>
</dbReference>
<dbReference type="RefSeq" id="WP_223019240.1">
    <property type="nucleotide sequence ID" value="NZ_CP078143.1"/>
</dbReference>
<dbReference type="PROSITE" id="PS51725">
    <property type="entry name" value="ABM"/>
    <property type="match status" value="1"/>
</dbReference>
<dbReference type="InterPro" id="IPR011008">
    <property type="entry name" value="Dimeric_a/b-barrel"/>
</dbReference>
<evidence type="ECO:0000313" key="2">
    <source>
        <dbReference type="EMBL" id="MFC5585014.1"/>
    </source>
</evidence>
<dbReference type="PANTHER" id="PTHR33336:SF3">
    <property type="entry name" value="ABM DOMAIN-CONTAINING PROTEIN"/>
    <property type="match status" value="1"/>
</dbReference>
<gene>
    <name evidence="2" type="ORF">ACFPOD_07825</name>
</gene>
<reference evidence="3" key="1">
    <citation type="journal article" date="2019" name="Int. J. Syst. Evol. Microbiol.">
        <title>The Global Catalogue of Microorganisms (GCM) 10K type strain sequencing project: providing services to taxonomists for standard genome sequencing and annotation.</title>
        <authorList>
            <consortium name="The Broad Institute Genomics Platform"/>
            <consortium name="The Broad Institute Genome Sequencing Center for Infectious Disease"/>
            <person name="Wu L."/>
            <person name="Ma J."/>
        </authorList>
    </citation>
    <scope>NUCLEOTIDE SEQUENCE [LARGE SCALE GENOMIC DNA]</scope>
    <source>
        <strain evidence="3">JCM 3366</strain>
    </source>
</reference>
<comment type="caution">
    <text evidence="2">The sequence shown here is derived from an EMBL/GenBank/DDBJ whole genome shotgun (WGS) entry which is preliminary data.</text>
</comment>
<dbReference type="Gene3D" id="3.30.70.100">
    <property type="match status" value="1"/>
</dbReference>
<dbReference type="InterPro" id="IPR007138">
    <property type="entry name" value="ABM_dom"/>
</dbReference>
<dbReference type="EC" id="1.-.-.-" evidence="2"/>
<dbReference type="GO" id="GO:0004497">
    <property type="term" value="F:monooxygenase activity"/>
    <property type="evidence" value="ECO:0007669"/>
    <property type="project" value="UniProtKB-KW"/>
</dbReference>
<organism evidence="2 3">
    <name type="scientific">Nitratireductor kimnyeongensis</name>
    <dbReference type="NCBI Taxonomy" id="430679"/>
    <lineage>
        <taxon>Bacteria</taxon>
        <taxon>Pseudomonadati</taxon>
        <taxon>Pseudomonadota</taxon>
        <taxon>Alphaproteobacteria</taxon>
        <taxon>Hyphomicrobiales</taxon>
        <taxon>Phyllobacteriaceae</taxon>
        <taxon>Nitratireductor</taxon>
    </lineage>
</organism>
<accession>A0ABW0T8X3</accession>
<protein>
    <submittedName>
        <fullName evidence="2">Quinol monooxygenase</fullName>
        <ecNumber evidence="2">1.-.-.-</ecNumber>
    </submittedName>
</protein>
<dbReference type="Proteomes" id="UP001596107">
    <property type="component" value="Unassembled WGS sequence"/>
</dbReference>
<proteinExistence type="predicted"/>
<dbReference type="InterPro" id="IPR050744">
    <property type="entry name" value="AI-2_Isomerase_LsrG"/>
</dbReference>
<keyword evidence="3" id="KW-1185">Reference proteome</keyword>
<keyword evidence="2" id="KW-0503">Monooxygenase</keyword>
<feature type="domain" description="ABM" evidence="1">
    <location>
        <begin position="2"/>
        <end position="91"/>
    </location>
</feature>
<sequence length="95" mass="10909">MYCVAVTFRVHKDHTRAFRARVIRQAKESVDLEPGCSVFDVWTDPERGDEVFLYEIYDDRAAFEAHLQSAHFKAFDAEVAAWVADKKVVTWSGKA</sequence>
<evidence type="ECO:0000313" key="3">
    <source>
        <dbReference type="Proteomes" id="UP001596107"/>
    </source>
</evidence>
<keyword evidence="2" id="KW-0560">Oxidoreductase</keyword>
<dbReference type="EMBL" id="JBHSNB010000001">
    <property type="protein sequence ID" value="MFC5585014.1"/>
    <property type="molecule type" value="Genomic_DNA"/>
</dbReference>
<evidence type="ECO:0000259" key="1">
    <source>
        <dbReference type="PROSITE" id="PS51725"/>
    </source>
</evidence>
<dbReference type="PANTHER" id="PTHR33336">
    <property type="entry name" value="QUINOL MONOOXYGENASE YGIN-RELATED"/>
    <property type="match status" value="1"/>
</dbReference>
<dbReference type="SUPFAM" id="SSF54909">
    <property type="entry name" value="Dimeric alpha+beta barrel"/>
    <property type="match status" value="1"/>
</dbReference>